<evidence type="ECO:0000256" key="9">
    <source>
        <dbReference type="RuleBase" id="RU361175"/>
    </source>
</evidence>
<evidence type="ECO:0000256" key="1">
    <source>
        <dbReference type="ARBA" id="ARBA00000448"/>
    </source>
</evidence>
<organism evidence="10 11">
    <name type="scientific">Azospirillum isscasi</name>
    <dbReference type="NCBI Taxonomy" id="3053926"/>
    <lineage>
        <taxon>Bacteria</taxon>
        <taxon>Pseudomonadati</taxon>
        <taxon>Pseudomonadota</taxon>
        <taxon>Alphaproteobacteria</taxon>
        <taxon>Rhodospirillales</taxon>
        <taxon>Azospirillaceae</taxon>
        <taxon>Azospirillum</taxon>
    </lineage>
</organism>
<evidence type="ECO:0000256" key="7">
    <source>
        <dbReference type="ARBA" id="ARBA00023295"/>
    </source>
</evidence>
<dbReference type="PROSITE" id="PS00653">
    <property type="entry name" value="GLYCOSYL_HYDROL_F1_2"/>
    <property type="match status" value="1"/>
</dbReference>
<dbReference type="InterPro" id="IPR033132">
    <property type="entry name" value="GH_1_N_CS"/>
</dbReference>
<dbReference type="SUPFAM" id="SSF51445">
    <property type="entry name" value="(Trans)glycosidases"/>
    <property type="match status" value="1"/>
</dbReference>
<dbReference type="RefSeq" id="WP_306709677.1">
    <property type="nucleotide sequence ID" value="NZ_JAUJFI010000131.1"/>
</dbReference>
<keyword evidence="8" id="KW-0624">Polysaccharide degradation</keyword>
<comment type="catalytic activity">
    <reaction evidence="1 9">
        <text>Hydrolysis of terminal, non-reducing beta-D-glucosyl residues with release of beta-D-glucose.</text>
        <dbReference type="EC" id="3.2.1.21"/>
    </reaction>
</comment>
<keyword evidence="7 9" id="KW-0326">Glycosidase</keyword>
<evidence type="ECO:0000256" key="5">
    <source>
        <dbReference type="ARBA" id="ARBA00023001"/>
    </source>
</evidence>
<sequence>MSPLPSDFPASDFPDGFLWGTSTSAFQVEGAAAADGRGPSIWDSFCRLKGRVDNGDTGDVACDHYHRYAEDVALMREIGVGAYRFSISWPRVLPRGRGVVNEAGLDFYDRLIDRLLEAGIEPWACLYHWDLPQALQDLGGWSNRDSAGWYADYAVLCARRFGDRVKRWATFNEFSVFTLFGYALGWGAPSVSDRGEHLKVIHHTNLAHGAGVDVLRDLVPGASIGAVHSFQPCRPADPAPETVEAAALFDELWNLGFPDAQILGRYPPRLARAIEPYVKAGDMARICRPVDWFGMNHYAPLFAQAEPGAVWGCGFGAPPEDMPRTDIGWPLQPAAFHEALLHATARYRLPIYVTENGYGTKAAEAPDAQGIVMDRERLDYLRACIGEMVRALKDGADVRGYFVWSLLDNFEWGGGYGTRFGIVHVDFETQKRTPKESARWYAALIGGPLAGQPNATSGTGRPTGRT</sequence>
<keyword evidence="4 9" id="KW-0378">Hydrolase</keyword>
<dbReference type="PANTHER" id="PTHR10353">
    <property type="entry name" value="GLYCOSYL HYDROLASE"/>
    <property type="match status" value="1"/>
</dbReference>
<evidence type="ECO:0000313" key="10">
    <source>
        <dbReference type="EMBL" id="MDQ2105270.1"/>
    </source>
</evidence>
<comment type="similarity">
    <text evidence="2 9">Belongs to the glycosyl hydrolase 1 family.</text>
</comment>
<evidence type="ECO:0000256" key="2">
    <source>
        <dbReference type="ARBA" id="ARBA00010838"/>
    </source>
</evidence>
<keyword evidence="11" id="KW-1185">Reference proteome</keyword>
<evidence type="ECO:0000313" key="11">
    <source>
        <dbReference type="Proteomes" id="UP001227317"/>
    </source>
</evidence>
<accession>A0ABU0WM11</accession>
<evidence type="ECO:0000256" key="3">
    <source>
        <dbReference type="ARBA" id="ARBA00012744"/>
    </source>
</evidence>
<dbReference type="GO" id="GO:0008422">
    <property type="term" value="F:beta-glucosidase activity"/>
    <property type="evidence" value="ECO:0007669"/>
    <property type="project" value="UniProtKB-EC"/>
</dbReference>
<keyword evidence="5" id="KW-0136">Cellulose degradation</keyword>
<evidence type="ECO:0000256" key="8">
    <source>
        <dbReference type="ARBA" id="ARBA00023326"/>
    </source>
</evidence>
<dbReference type="Gene3D" id="3.20.20.80">
    <property type="entry name" value="Glycosidases"/>
    <property type="match status" value="1"/>
</dbReference>
<dbReference type="InterPro" id="IPR017736">
    <property type="entry name" value="Glyco_hydro_1_beta-glucosidase"/>
</dbReference>
<dbReference type="Pfam" id="PF00232">
    <property type="entry name" value="Glyco_hydro_1"/>
    <property type="match status" value="1"/>
</dbReference>
<dbReference type="InterPro" id="IPR017853">
    <property type="entry name" value="GH"/>
</dbReference>
<dbReference type="EC" id="3.2.1.21" evidence="3 9"/>
<keyword evidence="6" id="KW-0119">Carbohydrate metabolism</keyword>
<evidence type="ECO:0000256" key="6">
    <source>
        <dbReference type="ARBA" id="ARBA00023277"/>
    </source>
</evidence>
<dbReference type="EMBL" id="JAUJFI010000131">
    <property type="protein sequence ID" value="MDQ2105270.1"/>
    <property type="molecule type" value="Genomic_DNA"/>
</dbReference>
<evidence type="ECO:0000256" key="4">
    <source>
        <dbReference type="ARBA" id="ARBA00022801"/>
    </source>
</evidence>
<proteinExistence type="inferred from homology"/>
<dbReference type="InterPro" id="IPR001360">
    <property type="entry name" value="Glyco_hydro_1"/>
</dbReference>
<dbReference type="PRINTS" id="PR00131">
    <property type="entry name" value="GLHYDRLASE1"/>
</dbReference>
<comment type="caution">
    <text evidence="10">The sequence shown here is derived from an EMBL/GenBank/DDBJ whole genome shotgun (WGS) entry which is preliminary data.</text>
</comment>
<gene>
    <name evidence="10" type="ORF">QSG27_21400</name>
</gene>
<dbReference type="NCBIfam" id="TIGR03356">
    <property type="entry name" value="BGL"/>
    <property type="match status" value="1"/>
</dbReference>
<name>A0ABU0WM11_9PROT</name>
<reference evidence="10 11" key="1">
    <citation type="submission" date="2023-06" db="EMBL/GenBank/DDBJ databases">
        <title>Azospirillum isscasensis sp.nov, a bacterium isolated from rhizosphere soil of rice.</title>
        <authorList>
            <person name="Wang H."/>
        </authorList>
    </citation>
    <scope>NUCLEOTIDE SEQUENCE [LARGE SCALE GENOMIC DNA]</scope>
    <source>
        <strain evidence="10 11">C340-1</strain>
    </source>
</reference>
<dbReference type="Proteomes" id="UP001227317">
    <property type="component" value="Unassembled WGS sequence"/>
</dbReference>
<protein>
    <recommendedName>
        <fullName evidence="3 9">Beta-glucosidase</fullName>
        <ecNumber evidence="3 9">3.2.1.21</ecNumber>
    </recommendedName>
</protein>
<dbReference type="PANTHER" id="PTHR10353:SF36">
    <property type="entry name" value="LP05116P"/>
    <property type="match status" value="1"/>
</dbReference>